<dbReference type="EMBL" id="JAJFAT010000012">
    <property type="protein sequence ID" value="MCC3145468.1"/>
    <property type="molecule type" value="Genomic_DNA"/>
</dbReference>
<organism evidence="7 8">
    <name type="scientific">Halanaerobium polyolivorans</name>
    <dbReference type="NCBI Taxonomy" id="2886943"/>
    <lineage>
        <taxon>Bacteria</taxon>
        <taxon>Bacillati</taxon>
        <taxon>Bacillota</taxon>
        <taxon>Clostridia</taxon>
        <taxon>Halanaerobiales</taxon>
        <taxon>Halanaerobiaceae</taxon>
        <taxon>Halanaerobium</taxon>
    </lineage>
</organism>
<comment type="pathway">
    <text evidence="1">Porphyrin-containing compound metabolism; siroheme biosynthesis; sirohydrochlorin from precorrin-2: step 1/1.</text>
</comment>
<keyword evidence="4" id="KW-0520">NAD</keyword>
<dbReference type="InterPro" id="IPR042518">
    <property type="entry name" value="SirC_C"/>
</dbReference>
<reference evidence="7 8" key="1">
    <citation type="submission" date="2021-10" db="EMBL/GenBank/DDBJ databases">
        <authorList>
            <person name="Grouzdev D.S."/>
            <person name="Pantiukh K.S."/>
            <person name="Krutkina M.S."/>
        </authorList>
    </citation>
    <scope>NUCLEOTIDE SEQUENCE [LARGE SCALE GENOMIC DNA]</scope>
    <source>
        <strain evidence="7 8">Z-7514</strain>
    </source>
</reference>
<dbReference type="InterPro" id="IPR006367">
    <property type="entry name" value="Sirohaem_synthase_N"/>
</dbReference>
<evidence type="ECO:0000256" key="5">
    <source>
        <dbReference type="ARBA" id="ARBA00023244"/>
    </source>
</evidence>
<dbReference type="GO" id="GO:0019354">
    <property type="term" value="P:siroheme biosynthetic process"/>
    <property type="evidence" value="ECO:0007669"/>
    <property type="project" value="InterPro"/>
</dbReference>
<evidence type="ECO:0000256" key="3">
    <source>
        <dbReference type="ARBA" id="ARBA00023002"/>
    </source>
</evidence>
<dbReference type="Gene3D" id="3.40.50.720">
    <property type="entry name" value="NAD(P)-binding Rossmann-like Domain"/>
    <property type="match status" value="1"/>
</dbReference>
<evidence type="ECO:0000256" key="4">
    <source>
        <dbReference type="ARBA" id="ARBA00023027"/>
    </source>
</evidence>
<dbReference type="InterPro" id="IPR036291">
    <property type="entry name" value="NAD(P)-bd_dom_sf"/>
</dbReference>
<dbReference type="RefSeq" id="WP_229346172.1">
    <property type="nucleotide sequence ID" value="NZ_JAJFAT010000012.1"/>
</dbReference>
<comment type="catalytic activity">
    <reaction evidence="6">
        <text>precorrin-2 + NAD(+) = sirohydrochlorin + NADH + 2 H(+)</text>
        <dbReference type="Rhea" id="RHEA:15613"/>
        <dbReference type="ChEBI" id="CHEBI:15378"/>
        <dbReference type="ChEBI" id="CHEBI:57540"/>
        <dbReference type="ChEBI" id="CHEBI:57945"/>
        <dbReference type="ChEBI" id="CHEBI:58351"/>
        <dbReference type="ChEBI" id="CHEBI:58827"/>
        <dbReference type="EC" id="1.3.1.76"/>
    </reaction>
</comment>
<protein>
    <recommendedName>
        <fullName evidence="2">precorrin-2 dehydrogenase</fullName>
        <ecNumber evidence="2">1.3.1.76</ecNumber>
    </recommendedName>
</protein>
<dbReference type="Gene3D" id="1.10.8.610">
    <property type="entry name" value="SirC, precorrin-2 dehydrogenase, C-terminal helical domain-like"/>
    <property type="match status" value="1"/>
</dbReference>
<dbReference type="NCBIfam" id="TIGR01470">
    <property type="entry name" value="cysG_Nterm"/>
    <property type="match status" value="1"/>
</dbReference>
<evidence type="ECO:0000256" key="1">
    <source>
        <dbReference type="ARBA" id="ARBA00005010"/>
    </source>
</evidence>
<dbReference type="AlphaFoldDB" id="A0AAW4X0Z7"/>
<dbReference type="GO" id="GO:0004325">
    <property type="term" value="F:ferrochelatase activity"/>
    <property type="evidence" value="ECO:0007669"/>
    <property type="project" value="InterPro"/>
</dbReference>
<name>A0AAW4X0Z7_9FIRM</name>
<dbReference type="Pfam" id="PF13241">
    <property type="entry name" value="NAD_binding_7"/>
    <property type="match status" value="1"/>
</dbReference>
<evidence type="ECO:0000313" key="8">
    <source>
        <dbReference type="Proteomes" id="UP001199296"/>
    </source>
</evidence>
<dbReference type="InterPro" id="IPR028161">
    <property type="entry name" value="Met8-like"/>
</dbReference>
<dbReference type="PANTHER" id="PTHR35330:SF1">
    <property type="entry name" value="SIROHEME BIOSYNTHESIS PROTEIN MET8"/>
    <property type="match status" value="1"/>
</dbReference>
<gene>
    <name evidence="7" type="ORF">LJ207_09050</name>
</gene>
<sequence>MDYPINLDLNNKDILIVGGGRVGFRKFKRLFFVGANITVVSREFNPAFDEYFKNDKENYNLLQRSFDEDDLKNKFLVFAATGNRKTNEDIAYLAGKEDILVNIIDNAGLSDFTVPAAHYRGKLLLTASTDSILPALSRKIRKDLEEKYGIEYQLLLEVMTEMRPGIIKKISDMKIRRKIFREIAGDIFLKKVKNIVNKEKITELDINQKSTTYQKAADYLIDEIADIIEAFVFDKNI</sequence>
<evidence type="ECO:0000256" key="6">
    <source>
        <dbReference type="ARBA" id="ARBA00047561"/>
    </source>
</evidence>
<comment type="caution">
    <text evidence="7">The sequence shown here is derived from an EMBL/GenBank/DDBJ whole genome shotgun (WGS) entry which is preliminary data.</text>
</comment>
<evidence type="ECO:0000256" key="2">
    <source>
        <dbReference type="ARBA" id="ARBA00012400"/>
    </source>
</evidence>
<dbReference type="Proteomes" id="UP001199296">
    <property type="component" value="Unassembled WGS sequence"/>
</dbReference>
<proteinExistence type="predicted"/>
<dbReference type="EC" id="1.3.1.76" evidence="2"/>
<dbReference type="GO" id="GO:0043115">
    <property type="term" value="F:precorrin-2 dehydrogenase activity"/>
    <property type="evidence" value="ECO:0007669"/>
    <property type="project" value="UniProtKB-EC"/>
</dbReference>
<dbReference type="SUPFAM" id="SSF51735">
    <property type="entry name" value="NAD(P)-binding Rossmann-fold domains"/>
    <property type="match status" value="1"/>
</dbReference>
<accession>A0AAW4X0Z7</accession>
<dbReference type="SUPFAM" id="SSF75615">
    <property type="entry name" value="Siroheme synthase middle domains-like"/>
    <property type="match status" value="1"/>
</dbReference>
<keyword evidence="3" id="KW-0560">Oxidoreductase</keyword>
<evidence type="ECO:0000313" key="7">
    <source>
        <dbReference type="EMBL" id="MCC3145468.1"/>
    </source>
</evidence>
<keyword evidence="8" id="KW-1185">Reference proteome</keyword>
<keyword evidence="5" id="KW-0627">Porphyrin biosynthesis</keyword>
<dbReference type="PANTHER" id="PTHR35330">
    <property type="entry name" value="SIROHEME BIOSYNTHESIS PROTEIN MET8"/>
    <property type="match status" value="1"/>
</dbReference>